<reference evidence="1" key="1">
    <citation type="journal article" date="2021" name="Environ. Microbiol.">
        <title>Genomic characterization of three novel Desulfobacterota classes expand the metabolic and phylogenetic diversity of the phylum.</title>
        <authorList>
            <person name="Murphy C.L."/>
            <person name="Biggerstaff J."/>
            <person name="Eichhorn A."/>
            <person name="Ewing E."/>
            <person name="Shahan R."/>
            <person name="Soriano D."/>
            <person name="Stewart S."/>
            <person name="VanMol K."/>
            <person name="Walker R."/>
            <person name="Walters P."/>
            <person name="Elshahed M.S."/>
            <person name="Youssef N.H."/>
        </authorList>
    </citation>
    <scope>NUCLEOTIDE SEQUENCE</scope>
    <source>
        <strain evidence="1">Zod_Metabat.24</strain>
    </source>
</reference>
<dbReference type="Gene3D" id="1.25.40.10">
    <property type="entry name" value="Tetratricopeptide repeat domain"/>
    <property type="match status" value="1"/>
</dbReference>
<dbReference type="SUPFAM" id="SSF48452">
    <property type="entry name" value="TPR-like"/>
    <property type="match status" value="1"/>
</dbReference>
<dbReference type="AlphaFoldDB" id="A0A9D8KG64"/>
<accession>A0A9D8KG64</accession>
<organism evidence="1 2">
    <name type="scientific">Candidatus Zymogenus saltonus</name>
    <dbReference type="NCBI Taxonomy" id="2844893"/>
    <lineage>
        <taxon>Bacteria</taxon>
        <taxon>Deltaproteobacteria</taxon>
        <taxon>Candidatus Zymogenia</taxon>
        <taxon>Candidatus Zymogeniales</taxon>
        <taxon>Candidatus Zymogenaceae</taxon>
        <taxon>Candidatus Zymogenus</taxon>
    </lineage>
</organism>
<dbReference type="InterPro" id="IPR011990">
    <property type="entry name" value="TPR-like_helical_dom_sf"/>
</dbReference>
<sequence>MKKELSRICNDYAIAFLSRGGDQKNPSREDLQKAKDMYNVAMALDERNIDSVIGLASIYRRIEKDYKTALKYYEYASKIDPEDPGAKYGIKICTEELMKLNK</sequence>
<evidence type="ECO:0000313" key="1">
    <source>
        <dbReference type="EMBL" id="MBN1573582.1"/>
    </source>
</evidence>
<gene>
    <name evidence="1" type="ORF">JW984_10340</name>
</gene>
<evidence type="ECO:0000313" key="2">
    <source>
        <dbReference type="Proteomes" id="UP000809273"/>
    </source>
</evidence>
<reference evidence="1" key="2">
    <citation type="submission" date="2021-01" db="EMBL/GenBank/DDBJ databases">
        <authorList>
            <person name="Hahn C.R."/>
            <person name="Youssef N.H."/>
            <person name="Elshahed M."/>
        </authorList>
    </citation>
    <scope>NUCLEOTIDE SEQUENCE</scope>
    <source>
        <strain evidence="1">Zod_Metabat.24</strain>
    </source>
</reference>
<name>A0A9D8KG64_9DELT</name>
<proteinExistence type="predicted"/>
<dbReference type="EMBL" id="JAFGIX010000053">
    <property type="protein sequence ID" value="MBN1573582.1"/>
    <property type="molecule type" value="Genomic_DNA"/>
</dbReference>
<comment type="caution">
    <text evidence="1">The sequence shown here is derived from an EMBL/GenBank/DDBJ whole genome shotgun (WGS) entry which is preliminary data.</text>
</comment>
<dbReference type="Proteomes" id="UP000809273">
    <property type="component" value="Unassembled WGS sequence"/>
</dbReference>
<protein>
    <submittedName>
        <fullName evidence="1">Tetratricopeptide repeat protein</fullName>
    </submittedName>
</protein>